<dbReference type="Gene3D" id="2.30.30.40">
    <property type="entry name" value="SH3 Domains"/>
    <property type="match status" value="1"/>
</dbReference>
<dbReference type="InterPro" id="IPR046770">
    <property type="entry name" value="DOCKER_Lobe_B"/>
</dbReference>
<feature type="region of interest" description="Disordered" evidence="8">
    <location>
        <begin position="1916"/>
        <end position="1971"/>
    </location>
</feature>
<dbReference type="InterPro" id="IPR042455">
    <property type="entry name" value="DOCK_N_sub1"/>
</dbReference>
<dbReference type="Gene3D" id="1.25.40.410">
    <property type="match status" value="1"/>
</dbReference>
<dbReference type="PROSITE" id="PS51650">
    <property type="entry name" value="C2_DOCK"/>
    <property type="match status" value="1"/>
</dbReference>
<dbReference type="CDD" id="cd11872">
    <property type="entry name" value="SH3_DOCK_AB"/>
    <property type="match status" value="1"/>
</dbReference>
<dbReference type="PROSITE" id="PS50002">
    <property type="entry name" value="SH3"/>
    <property type="match status" value="1"/>
</dbReference>
<reference evidence="12" key="1">
    <citation type="submission" date="2022-07" db="EMBL/GenBank/DDBJ databases">
        <authorList>
            <person name="Trinca V."/>
            <person name="Uliana J.V.C."/>
            <person name="Torres T.T."/>
            <person name="Ward R.J."/>
            <person name="Monesi N."/>
        </authorList>
    </citation>
    <scope>NUCLEOTIDE SEQUENCE</scope>
    <source>
        <strain evidence="12">HSMRA1968</strain>
        <tissue evidence="12">Whole embryos</tissue>
    </source>
</reference>
<dbReference type="InterPro" id="IPR026791">
    <property type="entry name" value="DOCK"/>
</dbReference>
<evidence type="ECO:0000259" key="11">
    <source>
        <dbReference type="PROSITE" id="PS51651"/>
    </source>
</evidence>
<keyword evidence="2 6" id="KW-0728">SH3 domain</keyword>
<dbReference type="InterPro" id="IPR046769">
    <property type="entry name" value="DOCKER_Lobe_A"/>
</dbReference>
<sequence length="2012" mass="231172">MSKMSVWNKIGDQYLYGIAKSNFNQDKPHRLCLDVGDAVIILGESKSWYYGYNKKNKTTLGIFPKSYVHLLECIKCKDDEYVVKRSEIVTEITTVLGDWGELFKKFYLSNHVNFQPIRRKIRELIRLRSLILSGNLPVDEMKEKKLLATAEIDTGNSLLGLDMVVRDESGNVLDVNSTSTTQLYEHHINAVDRIKKANNSYNKNRISKTMNKHSHNLQVSVHSFACKFHEDSDLLLTLYDGDEMKAITENYVVKWGRHGLARDLDQFDNHRVLFTDLSSHDLNRNKVYLICYAIRLGSMEFKEIDSKRSSVANAVLNPNSKKNSLQSISSNSGGVDQMRRPFGVAAIDLTPIIKKPEDFKNNLDLPFILCEKESLDNTLKKLIINKDVGKIDSKLTVTVEMMHGDIKQLKEDYVRGNVAIARKMGFPEVIFPGDIRNDLYLTLVSGEFSKGTKSTDKNIEVTVCVCNEKGTVVPGVLTLGAGAPFVDEYKSVIYYHEDKPKWNETFKIQVPIEEFKLCHLKFTFKHRSSNENKDKSEKPFALSYVRLMQDNGTTLQHDSHNLVVYKIDQKKFDKDAQFNYLTLPSRTFELTKASKPSAPGLSLSLKDSFVIRTNVCSTKLTKDVDILGLLRWASNKENLENSLIKLINVVKAEEVVKYLQDILDALFNILVQNDDPPKFDNLVFKCLLRLIETVSEIKYQHFQSVLDLYINEIFSATLAYDKLINVLQTHIKNAINNKTVETEIDNLVMTCTNSNDDLLYKTTKNLQYIMKFIIRSRILFAEMNDDKDRVLFESSLEDLLASFVSLISCSNDLLRSQGAMLKYIHVVASDLIQVYDKMKLSNYIVEIIKNIPAGRLTQSKMICIKDLVKSKLFRYPECRAILLPVFCQQIKDKLESKEEGDFSDIWQQEKNLTKAAKVLGVKNAHLHTRETSAKTKVAECVNIMNNMLELLFTNDVGPTENDIKDIMLILLRTVIQTSIAMDRDNPLVGNLVAIMLGIFRSMKSVHYDVYVGNFTHLVDLQDFLTEILLVFKDLVSKPVFANDWMDMQMHQNTVILECLRNFAKVIMDSFFYPFEKQVWSNFFHCSIAFLIQPPLQLDQFSENKKSTILLRYEDIRRKTAEEIQKMWFNLGEHKIHFVPSIVGSILEMSLIPEEELRRTTIPIFFDMMQCEYNSSRFVHESYGDTKRNQSHIKGNFLDFEKEMIEKLDILVEGGRGDMEYKELFHQIMMRFCMNHNTLRESGTMFVTMVTRLLDRLLEYRCIIHDESKENRMACTVSLLQFYLEVNRNEMYIRYVNKLCDLHMEFDNYTEAAFTLKLHSNLLKWNDTPLSSLLRSHRHVSSITHRQLKESLYNDIIDYFDKGKMWECAINMCKELAEQYEKEIYDYRSLSHIHLKLAQFYEKILKEMRHESEYFRVAFYGLRFPEFLRNKVFVYRGKEYERLSEFCTRILTQHPAAELMQTLTSPGDEITQSDGQYIQINSVEPMMTDDPHLNRLKEKVTTPEIVKYYQTNNVQNFKFSRPYYKDTGGDDNNTVGNFWLERTIMKTNFPLPGILRWFPVIEAKTFKISPLEYAIETMELTNKAVRDLIIAHRNDENLPIHPLSMKINGVVDPAVMGGFSKYEEAFLTPEYLMKNSQDEHLIEKLKDLIASQIPLLEIALAVHKSKAPSNLLPFHDRLEKCFAEMKEAVENKYGKRTSDLKVDRDSFVTMRRQGVMAQMSIDSNRLSETSMGSTDSGLSKSTTNRQHTNPIKFGLISRTSIGNSPSSKGKSKDKSNKSRRVIRRDREVISLPNSQWYATPLTPINSPPTSDKDSPICNSAPATNPPTPVFELTEEVRKVLTLTLKSLTPKRPLRSEIERERRLSRPCSTVTPTSSIKGLNSTDTQSLSDESSNRNSIGNISLQSLTNELLLMTNNPVTTDSTASEEDISVPPPLPAKSRESSDYSNLPNADDNTGTITRNPGKYKNKPLPALPTAAVNASYDYVEARNFVHRGAVRPPTPPPKPSRNSKYVSM</sequence>
<dbReference type="GO" id="GO:0031267">
    <property type="term" value="F:small GTPase binding"/>
    <property type="evidence" value="ECO:0007669"/>
    <property type="project" value="TreeGrafter"/>
</dbReference>
<evidence type="ECO:0000256" key="4">
    <source>
        <dbReference type="ARBA" id="ARBA00022553"/>
    </source>
</evidence>
<feature type="region of interest" description="Disordered" evidence="8">
    <location>
        <begin position="1990"/>
        <end position="2012"/>
    </location>
</feature>
<dbReference type="InterPro" id="IPR027007">
    <property type="entry name" value="C2_DOCK-type_domain"/>
</dbReference>
<dbReference type="OrthoDB" id="18896at2759"/>
<comment type="similarity">
    <text evidence="7">Belongs to the DOCK family.</text>
</comment>
<dbReference type="InterPro" id="IPR036028">
    <property type="entry name" value="SH3-like_dom_sf"/>
</dbReference>
<accession>A0A9Q0RZY1</accession>
<evidence type="ECO:0000256" key="2">
    <source>
        <dbReference type="ARBA" id="ARBA00022443"/>
    </source>
</evidence>
<dbReference type="InterPro" id="IPR043161">
    <property type="entry name" value="DOCK_C_lobe_A"/>
</dbReference>
<evidence type="ECO:0000256" key="5">
    <source>
        <dbReference type="ARBA" id="ARBA00022658"/>
    </source>
</evidence>
<feature type="domain" description="C2 DOCK-type" evidence="10">
    <location>
        <begin position="436"/>
        <end position="616"/>
    </location>
</feature>
<dbReference type="Pfam" id="PF14429">
    <property type="entry name" value="DOCK-C2"/>
    <property type="match status" value="1"/>
</dbReference>
<dbReference type="Pfam" id="PF16172">
    <property type="entry name" value="DOCK_N"/>
    <property type="match status" value="1"/>
</dbReference>
<protein>
    <submittedName>
        <fullName evidence="12">Dedicator of cytokinesis protein 1</fullName>
    </submittedName>
</protein>
<dbReference type="InterPro" id="IPR035892">
    <property type="entry name" value="C2_domain_sf"/>
</dbReference>
<dbReference type="PANTHER" id="PTHR45653:SF10">
    <property type="entry name" value="MYOBLAST CITY, ISOFORM B"/>
    <property type="match status" value="1"/>
</dbReference>
<dbReference type="FunFam" id="1.20.58.740:FF:000004">
    <property type="entry name" value="Dedicator of cytokinesis protein 1"/>
    <property type="match status" value="1"/>
</dbReference>
<feature type="compositionally biased region" description="Basic and acidic residues" evidence="8">
    <location>
        <begin position="1852"/>
        <end position="1862"/>
    </location>
</feature>
<keyword evidence="4" id="KW-0597">Phosphoprotein</keyword>
<comment type="caution">
    <text evidence="12">The sequence shown here is derived from an EMBL/GenBank/DDBJ whole genome shotgun (WGS) entry which is preliminary data.</text>
</comment>
<feature type="region of interest" description="Disordered" evidence="8">
    <location>
        <begin position="1717"/>
        <end position="1827"/>
    </location>
</feature>
<feature type="region of interest" description="Disordered" evidence="8">
    <location>
        <begin position="1852"/>
        <end position="1895"/>
    </location>
</feature>
<dbReference type="Gene3D" id="1.20.58.740">
    <property type="match status" value="1"/>
</dbReference>
<dbReference type="InterPro" id="IPR046773">
    <property type="entry name" value="DOCKER_Lobe_C"/>
</dbReference>
<dbReference type="PROSITE" id="PS51651">
    <property type="entry name" value="DOCKER"/>
    <property type="match status" value="1"/>
</dbReference>
<dbReference type="PANTHER" id="PTHR45653">
    <property type="entry name" value="DEDICATOR OF CYTOKINESIS"/>
    <property type="match status" value="1"/>
</dbReference>
<dbReference type="Pfam" id="PF20421">
    <property type="entry name" value="DHR-2_Lobe_C"/>
    <property type="match status" value="1"/>
</dbReference>
<dbReference type="GO" id="GO:0005886">
    <property type="term" value="C:plasma membrane"/>
    <property type="evidence" value="ECO:0007669"/>
    <property type="project" value="TreeGrafter"/>
</dbReference>
<proteinExistence type="inferred from homology"/>
<dbReference type="GO" id="GO:0007520">
    <property type="term" value="P:myoblast fusion"/>
    <property type="evidence" value="ECO:0007669"/>
    <property type="project" value="TreeGrafter"/>
</dbReference>
<feature type="compositionally biased region" description="Polar residues" evidence="8">
    <location>
        <begin position="1790"/>
        <end position="1808"/>
    </location>
</feature>
<organism evidence="12 13">
    <name type="scientific">Pseudolycoriella hygida</name>
    <dbReference type="NCBI Taxonomy" id="35572"/>
    <lineage>
        <taxon>Eukaryota</taxon>
        <taxon>Metazoa</taxon>
        <taxon>Ecdysozoa</taxon>
        <taxon>Arthropoda</taxon>
        <taxon>Hexapoda</taxon>
        <taxon>Insecta</taxon>
        <taxon>Pterygota</taxon>
        <taxon>Neoptera</taxon>
        <taxon>Endopterygota</taxon>
        <taxon>Diptera</taxon>
        <taxon>Nematocera</taxon>
        <taxon>Sciaroidea</taxon>
        <taxon>Sciaridae</taxon>
        <taxon>Pseudolycoriella</taxon>
    </lineage>
</organism>
<dbReference type="Gene3D" id="1.20.1270.350">
    <property type="entry name" value="Dedicator of cytokinesis N-terminal subdomain"/>
    <property type="match status" value="1"/>
</dbReference>
<dbReference type="GO" id="GO:0005737">
    <property type="term" value="C:cytoplasm"/>
    <property type="evidence" value="ECO:0007669"/>
    <property type="project" value="UniProtKB-SubCell"/>
</dbReference>
<dbReference type="EMBL" id="WJQU01000003">
    <property type="protein sequence ID" value="KAJ6638701.1"/>
    <property type="molecule type" value="Genomic_DNA"/>
</dbReference>
<evidence type="ECO:0000313" key="12">
    <source>
        <dbReference type="EMBL" id="KAJ6638701.1"/>
    </source>
</evidence>
<dbReference type="InterPro" id="IPR027357">
    <property type="entry name" value="DOCKER_dom"/>
</dbReference>
<dbReference type="SUPFAM" id="SSF50044">
    <property type="entry name" value="SH3-domain"/>
    <property type="match status" value="1"/>
</dbReference>
<feature type="compositionally biased region" description="Polar residues" evidence="8">
    <location>
        <begin position="1866"/>
        <end position="1895"/>
    </location>
</feature>
<evidence type="ECO:0000256" key="1">
    <source>
        <dbReference type="ARBA" id="ARBA00004496"/>
    </source>
</evidence>
<dbReference type="InterPro" id="IPR032376">
    <property type="entry name" value="DOCK_N"/>
</dbReference>
<dbReference type="InterPro" id="IPR001452">
    <property type="entry name" value="SH3_domain"/>
</dbReference>
<gene>
    <name evidence="12" type="primary">Dock1</name>
    <name evidence="12" type="ORF">Bhyg_11438</name>
</gene>
<dbReference type="InterPro" id="IPR043162">
    <property type="entry name" value="DOCK_C_lobe_C"/>
</dbReference>
<dbReference type="Gene3D" id="2.60.40.150">
    <property type="entry name" value="C2 domain"/>
    <property type="match status" value="1"/>
</dbReference>
<dbReference type="Pfam" id="PF06920">
    <property type="entry name" value="DHR-2_Lobe_A"/>
    <property type="match status" value="1"/>
</dbReference>
<dbReference type="Pfam" id="PF23554">
    <property type="entry name" value="TPR_DOCK"/>
    <property type="match status" value="1"/>
</dbReference>
<evidence type="ECO:0000256" key="6">
    <source>
        <dbReference type="PROSITE-ProRule" id="PRU00192"/>
    </source>
</evidence>
<evidence type="ECO:0000256" key="7">
    <source>
        <dbReference type="PROSITE-ProRule" id="PRU00983"/>
    </source>
</evidence>
<comment type="subcellular location">
    <subcellularLocation>
        <location evidence="1">Cytoplasm</location>
    </subcellularLocation>
</comment>
<dbReference type="Proteomes" id="UP001151699">
    <property type="component" value="Chromosome X"/>
</dbReference>
<evidence type="ECO:0000259" key="9">
    <source>
        <dbReference type="PROSITE" id="PS50002"/>
    </source>
</evidence>
<feature type="domain" description="DOCKER" evidence="11">
    <location>
        <begin position="1282"/>
        <end position="1697"/>
    </location>
</feature>
<feature type="compositionally biased region" description="Polar residues" evidence="8">
    <location>
        <begin position="1942"/>
        <end position="1958"/>
    </location>
</feature>
<evidence type="ECO:0000313" key="13">
    <source>
        <dbReference type="Proteomes" id="UP001151699"/>
    </source>
</evidence>
<dbReference type="SMART" id="SM00326">
    <property type="entry name" value="SH3"/>
    <property type="match status" value="1"/>
</dbReference>
<dbReference type="FunFam" id="1.25.40.410:FF:000003">
    <property type="entry name" value="Dedicator of cytokinesis protein 4"/>
    <property type="match status" value="1"/>
</dbReference>
<evidence type="ECO:0000259" key="10">
    <source>
        <dbReference type="PROSITE" id="PS51650"/>
    </source>
</evidence>
<dbReference type="GO" id="GO:0007264">
    <property type="term" value="P:small GTPase-mediated signal transduction"/>
    <property type="evidence" value="ECO:0007669"/>
    <property type="project" value="InterPro"/>
</dbReference>
<dbReference type="Pfam" id="PF20422">
    <property type="entry name" value="DHR-2_Lobe_B"/>
    <property type="match status" value="1"/>
</dbReference>
<dbReference type="GO" id="GO:0016477">
    <property type="term" value="P:cell migration"/>
    <property type="evidence" value="ECO:0007669"/>
    <property type="project" value="TreeGrafter"/>
</dbReference>
<dbReference type="CDD" id="cd11697">
    <property type="entry name" value="DHR2_DOCK_A"/>
    <property type="match status" value="1"/>
</dbReference>
<keyword evidence="5" id="KW-0344">Guanine-nucleotide releasing factor</keyword>
<feature type="compositionally biased region" description="Polar residues" evidence="8">
    <location>
        <begin position="1719"/>
        <end position="1748"/>
    </location>
</feature>
<evidence type="ECO:0000256" key="8">
    <source>
        <dbReference type="SAM" id="MobiDB-lite"/>
    </source>
</evidence>
<dbReference type="GO" id="GO:0005085">
    <property type="term" value="F:guanyl-nucleotide exchange factor activity"/>
    <property type="evidence" value="ECO:0007669"/>
    <property type="project" value="UniProtKB-KW"/>
</dbReference>
<name>A0A9Q0RZY1_9DIPT</name>
<feature type="domain" description="SH3" evidence="9">
    <location>
        <begin position="12"/>
        <end position="73"/>
    </location>
</feature>
<evidence type="ECO:0000256" key="3">
    <source>
        <dbReference type="ARBA" id="ARBA00022490"/>
    </source>
</evidence>
<dbReference type="InterPro" id="IPR056372">
    <property type="entry name" value="TPR_DOCK"/>
</dbReference>
<keyword evidence="13" id="KW-1185">Reference proteome</keyword>
<keyword evidence="3" id="KW-0963">Cytoplasm</keyword>